<dbReference type="InterPro" id="IPR027417">
    <property type="entry name" value="P-loop_NTPase"/>
</dbReference>
<dbReference type="InterPro" id="IPR003593">
    <property type="entry name" value="AAA+_ATPase"/>
</dbReference>
<keyword evidence="5" id="KW-0645">Protease</keyword>
<dbReference type="GO" id="GO:0006508">
    <property type="term" value="P:proteolysis"/>
    <property type="evidence" value="ECO:0007669"/>
    <property type="project" value="UniProtKB-KW"/>
</dbReference>
<dbReference type="Pfam" id="PF13335">
    <property type="entry name" value="Mg_chelatase_C"/>
    <property type="match status" value="1"/>
</dbReference>
<protein>
    <submittedName>
        <fullName evidence="5">ATP-dependent protease</fullName>
    </submittedName>
</protein>
<dbReference type="PROSITE" id="PS50051">
    <property type="entry name" value="MCM_2"/>
    <property type="match status" value="1"/>
</dbReference>
<sequence length="505" mass="54774">MSLAVVYARGRDGIAAPLVTVEVHLSNGLPNFSIVGLPETAVKESKDRVRGALLNCQFEFPQQRITVNMAPADIPKEGGRFDLAIALGILAASGQLQKKGLDKMECLGELSLGGELRPVVGALPAAIQARQAGRQLILPRENAAEAALASNVEVIPASHLLEVCSHLNGQRRIEFQPEAPPVTVTAELPDLADVHGHYQAKRALEIAAAGRHNLLMLGPPGTGKSMLASRLPGILPLLSEEEALESAAVASVSDVAFDPRRWREPPYRCPHHTASAPAMVGGGSNPRPGEISLAHNGVLFLDELPEFDRRVLEVLREPLETGIITISRAARQADFPARFQLIAAMNPCPCGYLGDPSGRCHCTSEQVQRYRARISGPLLDRIDMHIEVQRVPHEVLRAGSIGGEETSAMVRERAVKARQRAVQRGGHANAQLTPQQIKRYCVLDEKTQNLLERAVDKLGLSHRAYHRILKLARTIADLAGSENIQIAHVSEAISYRKLDRIPAGR</sequence>
<evidence type="ECO:0000259" key="4">
    <source>
        <dbReference type="PROSITE" id="PS50051"/>
    </source>
</evidence>
<dbReference type="Gene3D" id="3.40.50.300">
    <property type="entry name" value="P-loop containing nucleotide triphosphate hydrolases"/>
    <property type="match status" value="1"/>
</dbReference>
<dbReference type="GO" id="GO:0003677">
    <property type="term" value="F:DNA binding"/>
    <property type="evidence" value="ECO:0007669"/>
    <property type="project" value="InterPro"/>
</dbReference>
<dbReference type="SUPFAM" id="SSF54211">
    <property type="entry name" value="Ribosomal protein S5 domain 2-like"/>
    <property type="match status" value="1"/>
</dbReference>
<keyword evidence="3" id="KW-0067">ATP-binding</keyword>
<accession>A0A2W4SJD4</accession>
<dbReference type="Pfam" id="PF01078">
    <property type="entry name" value="Mg_chelatase"/>
    <property type="match status" value="1"/>
</dbReference>
<dbReference type="GO" id="GO:0008233">
    <property type="term" value="F:peptidase activity"/>
    <property type="evidence" value="ECO:0007669"/>
    <property type="project" value="UniProtKB-KW"/>
</dbReference>
<dbReference type="InterPro" id="IPR001208">
    <property type="entry name" value="MCM_dom"/>
</dbReference>
<dbReference type="EMBL" id="QJPH01000471">
    <property type="protein sequence ID" value="PZN72964.1"/>
    <property type="molecule type" value="Genomic_DNA"/>
</dbReference>
<dbReference type="InterPro" id="IPR000523">
    <property type="entry name" value="Mg_chelatse_chII-like_cat_dom"/>
</dbReference>
<dbReference type="PRINTS" id="PR01657">
    <property type="entry name" value="MCMFAMILY"/>
</dbReference>
<keyword evidence="5" id="KW-0378">Hydrolase</keyword>
<comment type="caution">
    <text evidence="5">The sequence shown here is derived from an EMBL/GenBank/DDBJ whole genome shotgun (WGS) entry which is preliminary data.</text>
</comment>
<dbReference type="SMART" id="SM00382">
    <property type="entry name" value="AAA"/>
    <property type="match status" value="1"/>
</dbReference>
<proteinExistence type="inferred from homology"/>
<dbReference type="SUPFAM" id="SSF52540">
    <property type="entry name" value="P-loop containing nucleoside triphosphate hydrolases"/>
    <property type="match status" value="1"/>
</dbReference>
<dbReference type="InterPro" id="IPR020568">
    <property type="entry name" value="Ribosomal_Su5_D2-typ_SF"/>
</dbReference>
<dbReference type="Proteomes" id="UP000249396">
    <property type="component" value="Unassembled WGS sequence"/>
</dbReference>
<dbReference type="AlphaFoldDB" id="A0A2W4SJD4"/>
<evidence type="ECO:0000256" key="3">
    <source>
        <dbReference type="ARBA" id="ARBA00022840"/>
    </source>
</evidence>
<name>A0A2W4SJD4_9GAMM</name>
<dbReference type="InterPro" id="IPR045006">
    <property type="entry name" value="CHLI-like"/>
</dbReference>
<evidence type="ECO:0000313" key="6">
    <source>
        <dbReference type="Proteomes" id="UP000249396"/>
    </source>
</evidence>
<keyword evidence="2" id="KW-0547">Nucleotide-binding</keyword>
<dbReference type="GO" id="GO:0005524">
    <property type="term" value="F:ATP binding"/>
    <property type="evidence" value="ECO:0007669"/>
    <property type="project" value="UniProtKB-KW"/>
</dbReference>
<gene>
    <name evidence="5" type="ORF">DM484_23605</name>
</gene>
<dbReference type="NCBIfam" id="TIGR00368">
    <property type="entry name" value="YifB family Mg chelatase-like AAA ATPase"/>
    <property type="match status" value="1"/>
</dbReference>
<dbReference type="Pfam" id="PF13541">
    <property type="entry name" value="ChlI"/>
    <property type="match status" value="1"/>
</dbReference>
<dbReference type="InterPro" id="IPR025158">
    <property type="entry name" value="Mg_chelat-rel_C"/>
</dbReference>
<dbReference type="PANTHER" id="PTHR32039">
    <property type="entry name" value="MAGNESIUM-CHELATASE SUBUNIT CHLI"/>
    <property type="match status" value="1"/>
</dbReference>
<dbReference type="PANTHER" id="PTHR32039:SF7">
    <property type="entry name" value="COMPETENCE PROTEIN COMM"/>
    <property type="match status" value="1"/>
</dbReference>
<evidence type="ECO:0000256" key="2">
    <source>
        <dbReference type="ARBA" id="ARBA00022741"/>
    </source>
</evidence>
<evidence type="ECO:0000313" key="5">
    <source>
        <dbReference type="EMBL" id="PZN72964.1"/>
    </source>
</evidence>
<dbReference type="InterPro" id="IPR004482">
    <property type="entry name" value="Mg_chelat-rel"/>
</dbReference>
<dbReference type="NCBIfam" id="NF007365">
    <property type="entry name" value="PRK09862.1"/>
    <property type="match status" value="1"/>
</dbReference>
<dbReference type="InterPro" id="IPR014721">
    <property type="entry name" value="Ribsml_uS5_D2-typ_fold_subgr"/>
</dbReference>
<reference evidence="5 6" key="1">
    <citation type="journal article" date="2018" name="Aquat. Microb. Ecol.">
        <title>Gammaproteobacterial methanotrophs dominate.</title>
        <authorList>
            <person name="Rissanen A.J."/>
            <person name="Saarenheimo J."/>
            <person name="Tiirola M."/>
            <person name="Peura S."/>
            <person name="Aalto S.L."/>
            <person name="Karvinen A."/>
            <person name="Nykanen H."/>
        </authorList>
    </citation>
    <scope>NUCLEOTIDE SEQUENCE [LARGE SCALE GENOMIC DNA]</scope>
    <source>
        <strain evidence="5">AMbin10</strain>
    </source>
</reference>
<organism evidence="5 6">
    <name type="scientific">Candidatus Methylumidiphilus alinenensis</name>
    <dbReference type="NCBI Taxonomy" id="2202197"/>
    <lineage>
        <taxon>Bacteria</taxon>
        <taxon>Pseudomonadati</taxon>
        <taxon>Pseudomonadota</taxon>
        <taxon>Gammaproteobacteria</taxon>
        <taxon>Methylococcales</taxon>
        <taxon>Candidatus Methylumidiphilus</taxon>
    </lineage>
</organism>
<feature type="domain" description="MCM C-terminal AAA(+) ATPase" evidence="4">
    <location>
        <begin position="289"/>
        <end position="384"/>
    </location>
</feature>
<comment type="similarity">
    <text evidence="1">Belongs to the Mg-chelatase subunits D/I family. ComM subfamily.</text>
</comment>
<dbReference type="Gene3D" id="3.30.230.10">
    <property type="match status" value="1"/>
</dbReference>
<evidence type="ECO:0000256" key="1">
    <source>
        <dbReference type="ARBA" id="ARBA00006354"/>
    </source>
</evidence>